<organism evidence="1 2">
    <name type="scientific">Arabis nemorensis</name>
    <dbReference type="NCBI Taxonomy" id="586526"/>
    <lineage>
        <taxon>Eukaryota</taxon>
        <taxon>Viridiplantae</taxon>
        <taxon>Streptophyta</taxon>
        <taxon>Embryophyta</taxon>
        <taxon>Tracheophyta</taxon>
        <taxon>Spermatophyta</taxon>
        <taxon>Magnoliopsida</taxon>
        <taxon>eudicotyledons</taxon>
        <taxon>Gunneridae</taxon>
        <taxon>Pentapetalae</taxon>
        <taxon>rosids</taxon>
        <taxon>malvids</taxon>
        <taxon>Brassicales</taxon>
        <taxon>Brassicaceae</taxon>
        <taxon>Arabideae</taxon>
        <taxon>Arabis</taxon>
    </lineage>
</organism>
<dbReference type="SMART" id="SM00028">
    <property type="entry name" value="TPR"/>
    <property type="match status" value="1"/>
</dbReference>
<dbReference type="GO" id="GO:0005737">
    <property type="term" value="C:cytoplasm"/>
    <property type="evidence" value="ECO:0007669"/>
    <property type="project" value="TreeGrafter"/>
</dbReference>
<name>A0A565C5C9_9BRAS</name>
<dbReference type="AlphaFoldDB" id="A0A565C5C9"/>
<dbReference type="Gene3D" id="1.25.40.10">
    <property type="entry name" value="Tetratricopeptide repeat domain"/>
    <property type="match status" value="1"/>
</dbReference>
<keyword evidence="2" id="KW-1185">Reference proteome</keyword>
<dbReference type="PANTHER" id="PTHR46050">
    <property type="entry name" value="TPR REPEAT-CONTAINING THIOREDOXIN"/>
    <property type="match status" value="1"/>
</dbReference>
<dbReference type="EMBL" id="CABITT030000006">
    <property type="protein sequence ID" value="VVB08871.1"/>
    <property type="molecule type" value="Genomic_DNA"/>
</dbReference>
<dbReference type="OrthoDB" id="1926212at2759"/>
<dbReference type="InterPro" id="IPR044534">
    <property type="entry name" value="TTL1-4"/>
</dbReference>
<dbReference type="InterPro" id="IPR011990">
    <property type="entry name" value="TPR-like_helical_dom_sf"/>
</dbReference>
<evidence type="ECO:0000313" key="2">
    <source>
        <dbReference type="Proteomes" id="UP000489600"/>
    </source>
</evidence>
<dbReference type="PANTHER" id="PTHR46050:SF13">
    <property type="entry name" value="TPR REPEAT-CONTAINING THIOREDOXIN TTL2"/>
    <property type="match status" value="1"/>
</dbReference>
<protein>
    <submittedName>
        <fullName evidence="1">Uncharacterized protein</fullName>
    </submittedName>
</protein>
<proteinExistence type="predicted"/>
<dbReference type="Pfam" id="PF13431">
    <property type="entry name" value="TPR_17"/>
    <property type="match status" value="1"/>
</dbReference>
<dbReference type="Proteomes" id="UP000489600">
    <property type="component" value="Unassembled WGS sequence"/>
</dbReference>
<dbReference type="SUPFAM" id="SSF48452">
    <property type="entry name" value="TPR-like"/>
    <property type="match status" value="1"/>
</dbReference>
<reference evidence="1" key="1">
    <citation type="submission" date="2019-07" db="EMBL/GenBank/DDBJ databases">
        <authorList>
            <person name="Dittberner H."/>
        </authorList>
    </citation>
    <scope>NUCLEOTIDE SEQUENCE [LARGE SCALE GENOMIC DNA]</scope>
</reference>
<gene>
    <name evidence="1" type="ORF">ANE_LOCUS19315</name>
</gene>
<sequence length="75" mass="8279">MTIPTAAMSELGNSTAIYHSHRGAALSELEKIWEAVKECEKAINLDPKLFIAHNNLALVLLRLGQVDNARKHSVK</sequence>
<dbReference type="InterPro" id="IPR019734">
    <property type="entry name" value="TPR_rpt"/>
</dbReference>
<evidence type="ECO:0000313" key="1">
    <source>
        <dbReference type="EMBL" id="VVB08871.1"/>
    </source>
</evidence>
<comment type="caution">
    <text evidence="1">The sequence shown here is derived from an EMBL/GenBank/DDBJ whole genome shotgun (WGS) entry which is preliminary data.</text>
</comment>
<accession>A0A565C5C9</accession>